<sequence length="151" mass="17864">MLGHWGEGKLDEKLLTQTRLLKKYINLLEKVAHTEKNVFLKDEILTAAAERYLQLAIETCINIGNRIIALEQIDRNLPPPETYVEIFETMFKIGLINEQQLNNYRKMARFRNKLVHVYWEIDHETVYEIITNNLSDLKEFLNIVVSYLQKN</sequence>
<evidence type="ECO:0000313" key="5">
    <source>
        <dbReference type="EMBL" id="SJZ92465.1"/>
    </source>
</evidence>
<protein>
    <submittedName>
        <fullName evidence="5">Uncharacterized conserved protein YutE, UPF0331/DUF86 family</fullName>
    </submittedName>
</protein>
<evidence type="ECO:0000256" key="4">
    <source>
        <dbReference type="ARBA" id="ARBA00024207"/>
    </source>
</evidence>
<gene>
    <name evidence="5" type="ORF">SAMN02745885_01336</name>
</gene>
<dbReference type="Proteomes" id="UP000189933">
    <property type="component" value="Unassembled WGS sequence"/>
</dbReference>
<evidence type="ECO:0000256" key="1">
    <source>
        <dbReference type="ARBA" id="ARBA00022649"/>
    </source>
</evidence>
<evidence type="ECO:0000256" key="2">
    <source>
        <dbReference type="ARBA" id="ARBA00022722"/>
    </source>
</evidence>
<dbReference type="NCBIfam" id="NF047751">
    <property type="entry name" value="HepT_toxin"/>
    <property type="match status" value="1"/>
</dbReference>
<dbReference type="GO" id="GO:0110001">
    <property type="term" value="C:toxin-antitoxin complex"/>
    <property type="evidence" value="ECO:0007669"/>
    <property type="project" value="InterPro"/>
</dbReference>
<keyword evidence="6" id="KW-1185">Reference proteome</keyword>
<comment type="similarity">
    <text evidence="4">Belongs to the HepT RNase toxin family.</text>
</comment>
<evidence type="ECO:0000256" key="3">
    <source>
        <dbReference type="ARBA" id="ARBA00022801"/>
    </source>
</evidence>
<accession>A0A1T4PLM1</accession>
<proteinExistence type="inferred from homology"/>
<keyword evidence="2" id="KW-0540">Nuclease</keyword>
<dbReference type="InterPro" id="IPR008201">
    <property type="entry name" value="HepT-like"/>
</dbReference>
<evidence type="ECO:0000313" key="6">
    <source>
        <dbReference type="Proteomes" id="UP000189933"/>
    </source>
</evidence>
<dbReference type="InterPro" id="IPR037038">
    <property type="entry name" value="HepT-like_sf"/>
</dbReference>
<dbReference type="InterPro" id="IPR052379">
    <property type="entry name" value="Type_VII_TA_RNase"/>
</dbReference>
<dbReference type="PANTHER" id="PTHR33397:SF5">
    <property type="entry name" value="RNASE YUTE-RELATED"/>
    <property type="match status" value="1"/>
</dbReference>
<keyword evidence="1" id="KW-1277">Toxin-antitoxin system</keyword>
<reference evidence="6" key="1">
    <citation type="submission" date="2017-02" db="EMBL/GenBank/DDBJ databases">
        <authorList>
            <person name="Varghese N."/>
            <person name="Submissions S."/>
        </authorList>
    </citation>
    <scope>NUCLEOTIDE SEQUENCE [LARGE SCALE GENOMIC DNA]</scope>
    <source>
        <strain evidence="6">DSM 16521</strain>
    </source>
</reference>
<organism evidence="5 6">
    <name type="scientific">Carboxydocella sporoproducens DSM 16521</name>
    <dbReference type="NCBI Taxonomy" id="1121270"/>
    <lineage>
        <taxon>Bacteria</taxon>
        <taxon>Bacillati</taxon>
        <taxon>Bacillota</taxon>
        <taxon>Clostridia</taxon>
        <taxon>Eubacteriales</taxon>
        <taxon>Clostridiales Family XVI. Incertae Sedis</taxon>
        <taxon>Carboxydocella</taxon>
    </lineage>
</organism>
<name>A0A1T4PLM1_9FIRM</name>
<dbReference type="Gene3D" id="1.20.120.580">
    <property type="entry name" value="bsu32300-like"/>
    <property type="match status" value="1"/>
</dbReference>
<keyword evidence="3" id="KW-0378">Hydrolase</keyword>
<dbReference type="PANTHER" id="PTHR33397">
    <property type="entry name" value="UPF0331 PROTEIN YUTE"/>
    <property type="match status" value="1"/>
</dbReference>
<dbReference type="SUPFAM" id="SSF81593">
    <property type="entry name" value="Nucleotidyltransferase substrate binding subunit/domain"/>
    <property type="match status" value="1"/>
</dbReference>
<dbReference type="AlphaFoldDB" id="A0A1T4PLM1"/>
<dbReference type="Pfam" id="PF01934">
    <property type="entry name" value="HepT-like"/>
    <property type="match status" value="1"/>
</dbReference>
<dbReference type="GO" id="GO:0004540">
    <property type="term" value="F:RNA nuclease activity"/>
    <property type="evidence" value="ECO:0007669"/>
    <property type="project" value="InterPro"/>
</dbReference>
<dbReference type="EMBL" id="FUXM01000012">
    <property type="protein sequence ID" value="SJZ92465.1"/>
    <property type="molecule type" value="Genomic_DNA"/>
</dbReference>
<dbReference type="GO" id="GO:0016787">
    <property type="term" value="F:hydrolase activity"/>
    <property type="evidence" value="ECO:0007669"/>
    <property type="project" value="UniProtKB-KW"/>
</dbReference>